<dbReference type="PANTHER" id="PTHR11228:SF7">
    <property type="entry name" value="PQQA PEPTIDE CYCLASE"/>
    <property type="match status" value="1"/>
</dbReference>
<dbReference type="HOGENOM" id="CLU_009273_1_2_10"/>
<feature type="domain" description="4Fe4S-binding SPASM" evidence="8">
    <location>
        <begin position="267"/>
        <end position="333"/>
    </location>
</feature>
<dbReference type="InterPro" id="IPR023885">
    <property type="entry name" value="4Fe4S-binding_SPASM_dom"/>
</dbReference>
<dbReference type="SFLD" id="SFLDS00029">
    <property type="entry name" value="Radical_SAM"/>
    <property type="match status" value="1"/>
</dbReference>
<dbReference type="InterPro" id="IPR058240">
    <property type="entry name" value="rSAM_sf"/>
</dbReference>
<dbReference type="SFLD" id="SFLDG01067">
    <property type="entry name" value="SPASM/twitch_domain_containing"/>
    <property type="match status" value="1"/>
</dbReference>
<dbReference type="Gene3D" id="3.20.20.70">
    <property type="entry name" value="Aldolase class I"/>
    <property type="match status" value="1"/>
</dbReference>
<keyword evidence="4" id="KW-0479">Metal-binding</keyword>
<organism evidence="9 10">
    <name type="scientific">Bernardetia litoralis (strain ATCC 23117 / DSM 6794 / NBRC 15988 / NCIMB 1366 / Fx l1 / Sio-4)</name>
    <name type="common">Flexibacter litoralis</name>
    <dbReference type="NCBI Taxonomy" id="880071"/>
    <lineage>
        <taxon>Bacteria</taxon>
        <taxon>Pseudomonadati</taxon>
        <taxon>Bacteroidota</taxon>
        <taxon>Cytophagia</taxon>
        <taxon>Cytophagales</taxon>
        <taxon>Bernardetiaceae</taxon>
        <taxon>Bernardetia</taxon>
    </lineage>
</organism>
<dbReference type="Pfam" id="PF13186">
    <property type="entry name" value="SPASM"/>
    <property type="match status" value="1"/>
</dbReference>
<dbReference type="SUPFAM" id="SSF102114">
    <property type="entry name" value="Radical SAM enzymes"/>
    <property type="match status" value="1"/>
</dbReference>
<sequence>MNKSQFIDGIIYLKTLTFKRFWNGVLLLFSYYFSKITKKNYQKGFPISIAFEPTTTCNLKCPHCPSGLRQFSRPTGNATNSIFEKLLSEVSPYLTYLIFYFQGEPYINKHFLDWVKLASEKNIYTATSTNAHYLTEEIAEKTVLSGLSRLIISLDGANQETYQKYRIGGNIDKVWKGVENVVAFKKKHNSKTPFIMLQFIVFKHNEHEIEQIKSIGKKLGIDKVVIKTAQIYDYENETDFIPENSTYSRYKKDKNKVILKNKLENSCWKMWHSCVITWDGKVVPCCFDKDATHHLGDLKKYSFNEIWKNDTYKAFRNSLLQSRKEIDICKNCTEGTKVWA</sequence>
<dbReference type="eggNOG" id="COG0535">
    <property type="taxonomic scope" value="Bacteria"/>
</dbReference>
<name>I4AK27_BERLS</name>
<gene>
    <name evidence="9" type="ordered locus">Fleli_1922</name>
</gene>
<dbReference type="Proteomes" id="UP000006054">
    <property type="component" value="Chromosome"/>
</dbReference>
<dbReference type="InterPro" id="IPR034391">
    <property type="entry name" value="AdoMet-like_SPASM_containing"/>
</dbReference>
<evidence type="ECO:0000256" key="6">
    <source>
        <dbReference type="ARBA" id="ARBA00023014"/>
    </source>
</evidence>
<keyword evidence="2" id="KW-0004">4Fe-4S</keyword>
<evidence type="ECO:0000256" key="4">
    <source>
        <dbReference type="ARBA" id="ARBA00022723"/>
    </source>
</evidence>
<dbReference type="KEGG" id="fli:Fleli_1922"/>
<keyword evidence="6" id="KW-0411">Iron-sulfur</keyword>
<keyword evidence="5" id="KW-0408">Iron</keyword>
<evidence type="ECO:0000256" key="2">
    <source>
        <dbReference type="ARBA" id="ARBA00022485"/>
    </source>
</evidence>
<proteinExistence type="predicted"/>
<evidence type="ECO:0000256" key="5">
    <source>
        <dbReference type="ARBA" id="ARBA00023004"/>
    </source>
</evidence>
<dbReference type="InterPro" id="IPR013785">
    <property type="entry name" value="Aldolase_TIM"/>
</dbReference>
<dbReference type="SFLD" id="SFLDG01387">
    <property type="entry name" value="BtrN-like_SPASM_domain_contain"/>
    <property type="match status" value="1"/>
</dbReference>
<accession>I4AK27</accession>
<evidence type="ECO:0000313" key="9">
    <source>
        <dbReference type="EMBL" id="AFM04312.1"/>
    </source>
</evidence>
<dbReference type="Pfam" id="PF04055">
    <property type="entry name" value="Radical_SAM"/>
    <property type="match status" value="1"/>
</dbReference>
<dbReference type="PANTHER" id="PTHR11228">
    <property type="entry name" value="RADICAL SAM DOMAIN PROTEIN"/>
    <property type="match status" value="1"/>
</dbReference>
<dbReference type="AlphaFoldDB" id="I4AK27"/>
<evidence type="ECO:0000256" key="1">
    <source>
        <dbReference type="ARBA" id="ARBA00001966"/>
    </source>
</evidence>
<dbReference type="CDD" id="cd01335">
    <property type="entry name" value="Radical_SAM"/>
    <property type="match status" value="1"/>
</dbReference>
<reference evidence="10" key="1">
    <citation type="submission" date="2012-06" db="EMBL/GenBank/DDBJ databases">
        <title>The complete genome of Flexibacter litoralis DSM 6794.</title>
        <authorList>
            <person name="Lucas S."/>
            <person name="Copeland A."/>
            <person name="Lapidus A."/>
            <person name="Glavina del Rio T."/>
            <person name="Dalin E."/>
            <person name="Tice H."/>
            <person name="Bruce D."/>
            <person name="Goodwin L."/>
            <person name="Pitluck S."/>
            <person name="Peters L."/>
            <person name="Ovchinnikova G."/>
            <person name="Lu M."/>
            <person name="Kyrpides N."/>
            <person name="Mavromatis K."/>
            <person name="Ivanova N."/>
            <person name="Brettin T."/>
            <person name="Detter J.C."/>
            <person name="Han C."/>
            <person name="Larimer F."/>
            <person name="Land M."/>
            <person name="Hauser L."/>
            <person name="Markowitz V."/>
            <person name="Cheng J.-F."/>
            <person name="Hugenholtz P."/>
            <person name="Woyke T."/>
            <person name="Wu D."/>
            <person name="Spring S."/>
            <person name="Lang E."/>
            <person name="Kopitz M."/>
            <person name="Brambilla E."/>
            <person name="Klenk H.-P."/>
            <person name="Eisen J.A."/>
        </authorList>
    </citation>
    <scope>NUCLEOTIDE SEQUENCE [LARGE SCALE GENOMIC DNA]</scope>
    <source>
        <strain evidence="10">ATCC 23117 / DSM 6794 / NBRC 15988 / NCIMB 1366 / Sio-4</strain>
    </source>
</reference>
<feature type="domain" description="Radical SAM core" evidence="7">
    <location>
        <begin position="52"/>
        <end position="211"/>
    </location>
</feature>
<dbReference type="InterPro" id="IPR007197">
    <property type="entry name" value="rSAM"/>
</dbReference>
<evidence type="ECO:0000256" key="3">
    <source>
        <dbReference type="ARBA" id="ARBA00022691"/>
    </source>
</evidence>
<dbReference type="PATRIC" id="fig|880071.3.peg.1905"/>
<dbReference type="EMBL" id="CP003345">
    <property type="protein sequence ID" value="AFM04312.1"/>
    <property type="molecule type" value="Genomic_DNA"/>
</dbReference>
<keyword evidence="3" id="KW-0949">S-adenosyl-L-methionine</keyword>
<dbReference type="RefSeq" id="WP_014797763.1">
    <property type="nucleotide sequence ID" value="NC_018018.1"/>
</dbReference>
<evidence type="ECO:0000259" key="7">
    <source>
        <dbReference type="Pfam" id="PF04055"/>
    </source>
</evidence>
<dbReference type="InterPro" id="IPR050377">
    <property type="entry name" value="Radical_SAM_PqqE_MftC-like"/>
</dbReference>
<comment type="cofactor">
    <cofactor evidence="1">
        <name>[4Fe-4S] cluster</name>
        <dbReference type="ChEBI" id="CHEBI:49883"/>
    </cofactor>
</comment>
<dbReference type="GO" id="GO:0046872">
    <property type="term" value="F:metal ion binding"/>
    <property type="evidence" value="ECO:0007669"/>
    <property type="project" value="UniProtKB-KW"/>
</dbReference>
<dbReference type="GO" id="GO:0051536">
    <property type="term" value="F:iron-sulfur cluster binding"/>
    <property type="evidence" value="ECO:0007669"/>
    <property type="project" value="UniProtKB-KW"/>
</dbReference>
<evidence type="ECO:0000259" key="8">
    <source>
        <dbReference type="Pfam" id="PF13186"/>
    </source>
</evidence>
<dbReference type="OrthoDB" id="9805809at2"/>
<dbReference type="GO" id="GO:0003824">
    <property type="term" value="F:catalytic activity"/>
    <property type="evidence" value="ECO:0007669"/>
    <property type="project" value="InterPro"/>
</dbReference>
<dbReference type="STRING" id="880071.Fleli_1922"/>
<keyword evidence="10" id="KW-1185">Reference proteome</keyword>
<protein>
    <submittedName>
        <fullName evidence="9">Putative Fe-S oxidoreductase</fullName>
    </submittedName>
</protein>
<evidence type="ECO:0000313" key="10">
    <source>
        <dbReference type="Proteomes" id="UP000006054"/>
    </source>
</evidence>